<keyword evidence="6 15" id="KW-0812">Transmembrane</keyword>
<feature type="domain" description="Histidine kinase" evidence="16">
    <location>
        <begin position="408"/>
        <end position="714"/>
    </location>
</feature>
<accession>A9T3T9</accession>
<evidence type="ECO:0000256" key="2">
    <source>
        <dbReference type="ARBA" id="ARBA00004370"/>
    </source>
</evidence>
<dbReference type="Gene3D" id="3.40.50.2300">
    <property type="match status" value="2"/>
</dbReference>
<dbReference type="OMA" id="QNMANER"/>
<dbReference type="RefSeq" id="XP_024373515.1">
    <property type="nucleotide sequence ID" value="XM_024517747.2"/>
</dbReference>
<dbReference type="Pfam" id="PF00072">
    <property type="entry name" value="Response_reg"/>
    <property type="match status" value="1"/>
</dbReference>
<dbReference type="GO" id="GO:0000155">
    <property type="term" value="F:phosphorelay sensor kinase activity"/>
    <property type="evidence" value="ECO:0007669"/>
    <property type="project" value="InterPro"/>
</dbReference>
<organism evidence="18">
    <name type="scientific">Physcomitrium patens</name>
    <name type="common">Spreading-leaved earth moss</name>
    <name type="synonym">Physcomitrella patens</name>
    <dbReference type="NCBI Taxonomy" id="3218"/>
    <lineage>
        <taxon>Eukaryota</taxon>
        <taxon>Viridiplantae</taxon>
        <taxon>Streptophyta</taxon>
        <taxon>Embryophyta</taxon>
        <taxon>Bryophyta</taxon>
        <taxon>Bryophytina</taxon>
        <taxon>Bryopsida</taxon>
        <taxon>Funariidae</taxon>
        <taxon>Funariales</taxon>
        <taxon>Funariaceae</taxon>
        <taxon>Physcomitrium</taxon>
    </lineage>
</organism>
<dbReference type="InterPro" id="IPR042240">
    <property type="entry name" value="CHASE_sf"/>
</dbReference>
<feature type="modified residue" description="4-aspartylphosphate" evidence="13">
    <location>
        <position position="788"/>
    </location>
</feature>
<feature type="modified residue" description="4-aspartylphosphate" evidence="13">
    <location>
        <position position="923"/>
    </location>
</feature>
<evidence type="ECO:0000259" key="17">
    <source>
        <dbReference type="PROSITE" id="PS50110"/>
    </source>
</evidence>
<evidence type="ECO:0000256" key="3">
    <source>
        <dbReference type="ARBA" id="ARBA00012438"/>
    </source>
</evidence>
<keyword evidence="4 13" id="KW-0597">Phosphoprotein</keyword>
<keyword evidence="9" id="KW-0067">ATP-binding</keyword>
<dbReference type="Proteomes" id="UP000006727">
    <property type="component" value="Chromosome 4"/>
</dbReference>
<name>A9T3T9_PHYPA</name>
<keyword evidence="11" id="KW-0902">Two-component regulatory system</keyword>
<gene>
    <name evidence="19" type="primary">LOC112281344</name>
    <name evidence="18" type="ORF">PHYPA_005619</name>
</gene>
<keyword evidence="14" id="KW-0175">Coiled coil</keyword>
<dbReference type="InterPro" id="IPR011006">
    <property type="entry name" value="CheY-like_superfamily"/>
</dbReference>
<evidence type="ECO:0000256" key="11">
    <source>
        <dbReference type="ARBA" id="ARBA00023012"/>
    </source>
</evidence>
<dbReference type="InterPro" id="IPR006189">
    <property type="entry name" value="CHASE_dom"/>
</dbReference>
<dbReference type="PROSITE" id="PS50109">
    <property type="entry name" value="HIS_KIN"/>
    <property type="match status" value="1"/>
</dbReference>
<dbReference type="Gene3D" id="3.30.565.10">
    <property type="entry name" value="Histidine kinase-like ATPase, C-terminal domain"/>
    <property type="match status" value="1"/>
</dbReference>
<dbReference type="PaxDb" id="3218-PP1S160_135V6.1"/>
<dbReference type="InterPro" id="IPR003594">
    <property type="entry name" value="HATPase_dom"/>
</dbReference>
<comment type="subcellular location">
    <subcellularLocation>
        <location evidence="2">Membrane</location>
    </subcellularLocation>
</comment>
<dbReference type="GO" id="GO:0005524">
    <property type="term" value="F:ATP binding"/>
    <property type="evidence" value="ECO:0007669"/>
    <property type="project" value="UniProtKB-KW"/>
</dbReference>
<evidence type="ECO:0000313" key="19">
    <source>
        <dbReference type="EnsemblPlants" id="Pp3c4_1360V3.1"/>
    </source>
</evidence>
<evidence type="ECO:0000256" key="15">
    <source>
        <dbReference type="SAM" id="Phobius"/>
    </source>
</evidence>
<dbReference type="CDD" id="cd17546">
    <property type="entry name" value="REC_hyHK_CKI1_RcsC-like"/>
    <property type="match status" value="1"/>
</dbReference>
<dbReference type="Pfam" id="PF03924">
    <property type="entry name" value="CHASE"/>
    <property type="match status" value="1"/>
</dbReference>
<evidence type="ECO:0000256" key="5">
    <source>
        <dbReference type="ARBA" id="ARBA00022679"/>
    </source>
</evidence>
<keyword evidence="20" id="KW-1185">Reference proteome</keyword>
<reference evidence="18 20" key="2">
    <citation type="journal article" date="2018" name="Plant J.">
        <title>The Physcomitrella patens chromosome-scale assembly reveals moss genome structure and evolution.</title>
        <authorList>
            <person name="Lang D."/>
            <person name="Ullrich K.K."/>
            <person name="Murat F."/>
            <person name="Fuchs J."/>
            <person name="Jenkins J."/>
            <person name="Haas F.B."/>
            <person name="Piednoel M."/>
            <person name="Gundlach H."/>
            <person name="Van Bel M."/>
            <person name="Meyberg R."/>
            <person name="Vives C."/>
            <person name="Morata J."/>
            <person name="Symeonidi A."/>
            <person name="Hiss M."/>
            <person name="Muchero W."/>
            <person name="Kamisugi Y."/>
            <person name="Saleh O."/>
            <person name="Blanc G."/>
            <person name="Decker E.L."/>
            <person name="van Gessel N."/>
            <person name="Grimwood J."/>
            <person name="Hayes R.D."/>
            <person name="Graham S.W."/>
            <person name="Gunter L.E."/>
            <person name="McDaniel S.F."/>
            <person name="Hoernstein S.N.W."/>
            <person name="Larsson A."/>
            <person name="Li F.W."/>
            <person name="Perroud P.F."/>
            <person name="Phillips J."/>
            <person name="Ranjan P."/>
            <person name="Rokshar D.S."/>
            <person name="Rothfels C.J."/>
            <person name="Schneider L."/>
            <person name="Shu S."/>
            <person name="Stevenson D.W."/>
            <person name="Thummler F."/>
            <person name="Tillich M."/>
            <person name="Villarreal Aguilar J.C."/>
            <person name="Widiez T."/>
            <person name="Wong G.K."/>
            <person name="Wymore A."/>
            <person name="Zhang Y."/>
            <person name="Zimmer A.D."/>
            <person name="Quatrano R.S."/>
            <person name="Mayer K.F.X."/>
            <person name="Goodstein D."/>
            <person name="Casacuberta J.M."/>
            <person name="Vandepoele K."/>
            <person name="Reski R."/>
            <person name="Cuming A.C."/>
            <person name="Tuskan G.A."/>
            <person name="Maumus F."/>
            <person name="Salse J."/>
            <person name="Schmutz J."/>
            <person name="Rensing S.A."/>
        </authorList>
    </citation>
    <scope>NUCLEOTIDE SEQUENCE [LARGE SCALE GENOMIC DNA]</scope>
    <source>
        <strain evidence="19 20">cv. Gransden 2004</strain>
    </source>
</reference>
<dbReference type="InterPro" id="IPR003661">
    <property type="entry name" value="HisK_dim/P_dom"/>
</dbReference>
<sequence length="1020" mass="112828">MEAGQSDPEALRWNRPGKKLRSLHRSSSACLRYGPIRVLVVVLGWIVACGVGAVLWRAALKFREQEFDLKCENRKEVLKSQVENNLNASFVIVGLLASVPEVSADMWVNFATRTLFLRPTVKRLVYVERVPAANRAAFERKWNTSILYINHSNVTEVRSANDTEYSPVVFETDDKVPKYLFVDAGAYPAYRSAIDAARDTGLFTLSPVTPRRDGTWQMGAYLAYYGPGRDYTSFSSTEARRQACRGYVGIVMNVTDVFHGVLSRFTDVDDMDVVAVFNVNSKLESFDSYNCSAAASSKSCAVPLFDPAGRASEFSKAAVTWEYGTQHFEVRCLPKRNLKLLALRAAIAWPLLMSLVVIFFSIIVYLVLKRMQAIEEEVRLMEKMNEDLNVAKLAAEAADKAKSNFLATVSHEIRTPMNGVIGMTNLLMGTNLTTQQLEYVKVVQASGNTLIALINDVLDLSKIEAGRMELESVAYDIRKEVDGVFLLFDDRAQQNKIELSMLVHDAVPNYIVGDPGRFHQILANVVSNALKFTREGNILVCVRAMRVSQGNKALFTAITIDQNSAVPGDVQPSQVLPDEPFSLVGSDGMKLYEDQDVAPRLSIQPGSESNRSEALDLWRKWEWKNLSGSHCKPPNQFILIVSVEDTGPGIPCHMEPRLFQPFSQADSNSSREHGGTGIGLFISQKLIKLMNGTIRVMSEPGKGSVFEFTLPASFADTAGGSKPQLPMEDKRLKGLHVALVDTDLVHREITASFLRYSGMHVELADDVQSTMEILQRTGGPTLQAVMVDIKGLPSAPAVELARSIRSTPSLKALSVLVLTSNPVSPPGEKELKDAGVSFIISKSLRLSTGSSVLLEAMGLKPQAPVKKKANDNVKLLLGKRLLVVDDNMVNQRVATSMLKRYGAIVSSVNSGIEDKKLDLVLMDIQMSEMDGWQATRHIRNWEVENCDTCCKSNVNWCRHNRLPIVAVTADAMKGTHAECFSSGMDDYITKPLDQKQLQSLLERFIKRDLVNVPPMTDVGS</sequence>
<evidence type="ECO:0000256" key="14">
    <source>
        <dbReference type="SAM" id="Coils"/>
    </source>
</evidence>
<evidence type="ECO:0000259" key="16">
    <source>
        <dbReference type="PROSITE" id="PS50109"/>
    </source>
</evidence>
<comment type="catalytic activity">
    <reaction evidence="1">
        <text>ATP + protein L-histidine = ADP + protein N-phospho-L-histidine.</text>
        <dbReference type="EC" id="2.7.13.3"/>
    </reaction>
</comment>
<keyword evidence="10 15" id="KW-1133">Transmembrane helix</keyword>
<dbReference type="CDD" id="cd16922">
    <property type="entry name" value="HATPase_EvgS-ArcB-TorS-like"/>
    <property type="match status" value="1"/>
</dbReference>
<keyword evidence="5" id="KW-0808">Transferase</keyword>
<dbReference type="SUPFAM" id="SSF55874">
    <property type="entry name" value="ATPase domain of HSP90 chaperone/DNA topoisomerase II/histidine kinase"/>
    <property type="match status" value="2"/>
</dbReference>
<dbReference type="STRING" id="3218.A9T3T9"/>
<dbReference type="GO" id="GO:0016020">
    <property type="term" value="C:membrane"/>
    <property type="evidence" value="ECO:0007669"/>
    <property type="project" value="UniProtKB-SubCell"/>
</dbReference>
<evidence type="ECO:0000256" key="8">
    <source>
        <dbReference type="ARBA" id="ARBA00022777"/>
    </source>
</evidence>
<evidence type="ECO:0000313" key="18">
    <source>
        <dbReference type="EMBL" id="PNR54726.1"/>
    </source>
</evidence>
<dbReference type="CDD" id="cd00082">
    <property type="entry name" value="HisKA"/>
    <property type="match status" value="1"/>
</dbReference>
<evidence type="ECO:0000256" key="7">
    <source>
        <dbReference type="ARBA" id="ARBA00022741"/>
    </source>
</evidence>
<dbReference type="Gramene" id="Pp3c4_1360V3.2">
    <property type="protein sequence ID" value="Pp3c4_1360V3.2"/>
    <property type="gene ID" value="Pp3c4_1360"/>
</dbReference>
<evidence type="ECO:0000256" key="6">
    <source>
        <dbReference type="ARBA" id="ARBA00022692"/>
    </source>
</evidence>
<dbReference type="PRINTS" id="PR00344">
    <property type="entry name" value="BCTRLSENSOR"/>
</dbReference>
<dbReference type="Gene3D" id="3.30.450.350">
    <property type="entry name" value="CHASE domain"/>
    <property type="match status" value="1"/>
</dbReference>
<dbReference type="SMART" id="SM01079">
    <property type="entry name" value="CHASE"/>
    <property type="match status" value="1"/>
</dbReference>
<dbReference type="Gene3D" id="1.10.287.130">
    <property type="match status" value="1"/>
</dbReference>
<evidence type="ECO:0000256" key="4">
    <source>
        <dbReference type="ARBA" id="ARBA00022553"/>
    </source>
</evidence>
<evidence type="ECO:0000256" key="12">
    <source>
        <dbReference type="ARBA" id="ARBA00023136"/>
    </source>
</evidence>
<dbReference type="PANTHER" id="PTHR45339:SF6">
    <property type="entry name" value="SENSORY HISTIDINE PROTEIN KINASE"/>
    <property type="match status" value="1"/>
</dbReference>
<dbReference type="PANTHER" id="PTHR45339">
    <property type="entry name" value="HYBRID SIGNAL TRANSDUCTION HISTIDINE KINASE J"/>
    <property type="match status" value="1"/>
</dbReference>
<dbReference type="EnsemblPlants" id="Pp3c4_1360V3.2">
    <property type="protein sequence ID" value="Pp3c4_1360V3.2"/>
    <property type="gene ID" value="Pp3c4_1360"/>
</dbReference>
<evidence type="ECO:0000256" key="9">
    <source>
        <dbReference type="ARBA" id="ARBA00022840"/>
    </source>
</evidence>
<dbReference type="InterPro" id="IPR001789">
    <property type="entry name" value="Sig_transdc_resp-reg_receiver"/>
</dbReference>
<proteinExistence type="predicted"/>
<dbReference type="InterPro" id="IPR004358">
    <property type="entry name" value="Sig_transdc_His_kin-like_C"/>
</dbReference>
<dbReference type="SMART" id="SM00387">
    <property type="entry name" value="HATPase_c"/>
    <property type="match status" value="1"/>
</dbReference>
<evidence type="ECO:0000256" key="13">
    <source>
        <dbReference type="PROSITE-ProRule" id="PRU00169"/>
    </source>
</evidence>
<evidence type="ECO:0000256" key="1">
    <source>
        <dbReference type="ARBA" id="ARBA00000085"/>
    </source>
</evidence>
<keyword evidence="7" id="KW-0547">Nucleotide-binding</keyword>
<dbReference type="SUPFAM" id="SSF47384">
    <property type="entry name" value="Homodimeric domain of signal transducing histidine kinase"/>
    <property type="match status" value="1"/>
</dbReference>
<dbReference type="Pfam" id="PF00512">
    <property type="entry name" value="HisKA"/>
    <property type="match status" value="1"/>
</dbReference>
<protein>
    <recommendedName>
        <fullName evidence="3">histidine kinase</fullName>
        <ecNumber evidence="3">2.7.13.3</ecNumber>
    </recommendedName>
</protein>
<feature type="transmembrane region" description="Helical" evidence="15">
    <location>
        <begin position="341"/>
        <end position="368"/>
    </location>
</feature>
<dbReference type="SUPFAM" id="SSF52172">
    <property type="entry name" value="CheY-like"/>
    <property type="match status" value="2"/>
</dbReference>
<dbReference type="InterPro" id="IPR005467">
    <property type="entry name" value="His_kinase_dom"/>
</dbReference>
<feature type="domain" description="Response regulatory" evidence="17">
    <location>
        <begin position="736"/>
        <end position="857"/>
    </location>
</feature>
<dbReference type="Gramene" id="Pp3c4_1360V3.1">
    <property type="protein sequence ID" value="Pp3c4_1360V3.1"/>
    <property type="gene ID" value="Pp3c4_1360"/>
</dbReference>
<dbReference type="Pfam" id="PF02518">
    <property type="entry name" value="HATPase_c"/>
    <property type="match status" value="1"/>
</dbReference>
<feature type="domain" description="Response regulatory" evidence="17">
    <location>
        <begin position="880"/>
        <end position="1005"/>
    </location>
</feature>
<dbReference type="EnsemblPlants" id="Pp3c4_1360V3.1">
    <property type="protein sequence ID" value="Pp3c4_1360V3.1"/>
    <property type="gene ID" value="Pp3c4_1360"/>
</dbReference>
<dbReference type="HOGENOM" id="CLU_000445_16_2_1"/>
<dbReference type="SMART" id="SM00388">
    <property type="entry name" value="HisKA"/>
    <property type="match status" value="1"/>
</dbReference>
<dbReference type="InterPro" id="IPR036890">
    <property type="entry name" value="HATPase_C_sf"/>
</dbReference>
<keyword evidence="8" id="KW-0418">Kinase</keyword>
<reference evidence="19" key="3">
    <citation type="submission" date="2020-12" db="UniProtKB">
        <authorList>
            <consortium name="EnsemblPlants"/>
        </authorList>
    </citation>
    <scope>IDENTIFICATION</scope>
</reference>
<evidence type="ECO:0000313" key="20">
    <source>
        <dbReference type="Proteomes" id="UP000006727"/>
    </source>
</evidence>
<dbReference type="EMBL" id="ABEU02000004">
    <property type="protein sequence ID" value="PNR54726.1"/>
    <property type="molecule type" value="Genomic_DNA"/>
</dbReference>
<dbReference type="KEGG" id="ppp:112281344"/>
<feature type="transmembrane region" description="Helical" evidence="15">
    <location>
        <begin position="36"/>
        <end position="56"/>
    </location>
</feature>
<dbReference type="SMART" id="SM00448">
    <property type="entry name" value="REC"/>
    <property type="match status" value="2"/>
</dbReference>
<dbReference type="FunFam" id="1.10.287.130:FF:000002">
    <property type="entry name" value="Two-component osmosensing histidine kinase"/>
    <property type="match status" value="1"/>
</dbReference>
<keyword evidence="12 15" id="KW-0472">Membrane</keyword>
<dbReference type="GO" id="GO:0005634">
    <property type="term" value="C:nucleus"/>
    <property type="evidence" value="ECO:0000318"/>
    <property type="project" value="GO_Central"/>
</dbReference>
<feature type="coiled-coil region" evidence="14">
    <location>
        <begin position="371"/>
        <end position="401"/>
    </location>
</feature>
<evidence type="ECO:0000256" key="10">
    <source>
        <dbReference type="ARBA" id="ARBA00022989"/>
    </source>
</evidence>
<dbReference type="OrthoDB" id="1743285at2759"/>
<dbReference type="eggNOG" id="KOG0519">
    <property type="taxonomic scope" value="Eukaryota"/>
</dbReference>
<reference evidence="18 20" key="1">
    <citation type="journal article" date="2008" name="Science">
        <title>The Physcomitrella genome reveals evolutionary insights into the conquest of land by plants.</title>
        <authorList>
            <person name="Rensing S."/>
            <person name="Lang D."/>
            <person name="Zimmer A."/>
            <person name="Terry A."/>
            <person name="Salamov A."/>
            <person name="Shapiro H."/>
            <person name="Nishiyama T."/>
            <person name="Perroud P.-F."/>
            <person name="Lindquist E."/>
            <person name="Kamisugi Y."/>
            <person name="Tanahashi T."/>
            <person name="Sakakibara K."/>
            <person name="Fujita T."/>
            <person name="Oishi K."/>
            <person name="Shin-I T."/>
            <person name="Kuroki Y."/>
            <person name="Toyoda A."/>
            <person name="Suzuki Y."/>
            <person name="Hashimoto A."/>
            <person name="Yamaguchi K."/>
            <person name="Sugano A."/>
            <person name="Kohara Y."/>
            <person name="Fujiyama A."/>
            <person name="Anterola A."/>
            <person name="Aoki S."/>
            <person name="Ashton N."/>
            <person name="Barbazuk W.B."/>
            <person name="Barker E."/>
            <person name="Bennetzen J."/>
            <person name="Bezanilla M."/>
            <person name="Blankenship R."/>
            <person name="Cho S.H."/>
            <person name="Dutcher S."/>
            <person name="Estelle M."/>
            <person name="Fawcett J.A."/>
            <person name="Gundlach H."/>
            <person name="Hanada K."/>
            <person name="Heyl A."/>
            <person name="Hicks K.A."/>
            <person name="Hugh J."/>
            <person name="Lohr M."/>
            <person name="Mayer K."/>
            <person name="Melkozernov A."/>
            <person name="Murata T."/>
            <person name="Nelson D."/>
            <person name="Pils B."/>
            <person name="Prigge M."/>
            <person name="Reiss B."/>
            <person name="Renner T."/>
            <person name="Rombauts S."/>
            <person name="Rushton P."/>
            <person name="Sanderfoot A."/>
            <person name="Schween G."/>
            <person name="Shiu S.-H."/>
            <person name="Stueber K."/>
            <person name="Theodoulou F.L."/>
            <person name="Tu H."/>
            <person name="Van de Peer Y."/>
            <person name="Verrier P.J."/>
            <person name="Waters E."/>
            <person name="Wood A."/>
            <person name="Yang L."/>
            <person name="Cove D."/>
            <person name="Cuming A."/>
            <person name="Hasebe M."/>
            <person name="Lucas S."/>
            <person name="Mishler D.B."/>
            <person name="Reski R."/>
            <person name="Grigoriev I."/>
            <person name="Quatrano R.S."/>
            <person name="Boore J.L."/>
        </authorList>
    </citation>
    <scope>NUCLEOTIDE SEQUENCE [LARGE SCALE GENOMIC DNA]</scope>
    <source>
        <strain evidence="19 20">cv. Gransden 2004</strain>
    </source>
</reference>
<dbReference type="GeneID" id="112281344"/>
<dbReference type="EC" id="2.7.13.3" evidence="3"/>
<dbReference type="AlphaFoldDB" id="A9T3T9"/>
<dbReference type="PROSITE" id="PS50110">
    <property type="entry name" value="RESPONSE_REGULATORY"/>
    <property type="match status" value="2"/>
</dbReference>
<dbReference type="InterPro" id="IPR036097">
    <property type="entry name" value="HisK_dim/P_sf"/>
</dbReference>